<name>A0A0M0KZ72_9BACI</name>
<feature type="region of interest" description="Disordered" evidence="1">
    <location>
        <begin position="117"/>
        <end position="176"/>
    </location>
</feature>
<dbReference type="STRING" id="284581.AMD01_14230"/>
<dbReference type="Pfam" id="PF14181">
    <property type="entry name" value="YqfQ"/>
    <property type="match status" value="1"/>
</dbReference>
<evidence type="ECO:0000256" key="1">
    <source>
        <dbReference type="SAM" id="MobiDB-lite"/>
    </source>
</evidence>
<dbReference type="InterPro" id="IPR025571">
    <property type="entry name" value="YqfQ"/>
</dbReference>
<organism evidence="2 3">
    <name type="scientific">Priestia koreensis</name>
    <dbReference type="NCBI Taxonomy" id="284581"/>
    <lineage>
        <taxon>Bacteria</taxon>
        <taxon>Bacillati</taxon>
        <taxon>Bacillota</taxon>
        <taxon>Bacilli</taxon>
        <taxon>Bacillales</taxon>
        <taxon>Bacillaceae</taxon>
        <taxon>Priestia</taxon>
    </lineage>
</organism>
<accession>A0A0M0KZ72</accession>
<gene>
    <name evidence="2" type="ORF">AMD01_14230</name>
</gene>
<feature type="compositionally biased region" description="Polar residues" evidence="1">
    <location>
        <begin position="159"/>
        <end position="176"/>
    </location>
</feature>
<sequence length="176" mass="18713">MRNRGGVLSKIFNRNQNQGQQPFMNNQASFADSRGIGGGLSGIGGIGSAAGSGSGGLGGLLGGFRNLTSASSLSSMLGNVQGVMKTAESFLPMVQQYGPMVKNLPAMYKIYQALKTDDGETSTSEEKKETKEAGKAEKVLPASKEETEYEEFLDDFAGKQNQGSSRPRLYTQTTRP</sequence>
<keyword evidence="3" id="KW-1185">Reference proteome</keyword>
<dbReference type="EMBL" id="LILC01000019">
    <property type="protein sequence ID" value="KOO44116.1"/>
    <property type="molecule type" value="Genomic_DNA"/>
</dbReference>
<reference evidence="3" key="1">
    <citation type="submission" date="2015-08" db="EMBL/GenBank/DDBJ databases">
        <title>Fjat-14210 dsm16467.</title>
        <authorList>
            <person name="Liu B."/>
            <person name="Wang J."/>
            <person name="Zhu Y."/>
            <person name="Liu G."/>
            <person name="Chen Q."/>
            <person name="Chen Z."/>
            <person name="Lan J."/>
            <person name="Che J."/>
            <person name="Ge C."/>
            <person name="Shi H."/>
            <person name="Pan Z."/>
            <person name="Liu X."/>
        </authorList>
    </citation>
    <scope>NUCLEOTIDE SEQUENCE [LARGE SCALE GENOMIC DNA]</scope>
    <source>
        <strain evidence="3">DSM 16467</strain>
    </source>
</reference>
<protein>
    <recommendedName>
        <fullName evidence="4">Spore coat protein</fullName>
    </recommendedName>
</protein>
<evidence type="ECO:0000313" key="3">
    <source>
        <dbReference type="Proteomes" id="UP000037558"/>
    </source>
</evidence>
<dbReference type="Proteomes" id="UP000037558">
    <property type="component" value="Unassembled WGS sequence"/>
</dbReference>
<dbReference type="AlphaFoldDB" id="A0A0M0KZ72"/>
<proteinExistence type="predicted"/>
<evidence type="ECO:0000313" key="2">
    <source>
        <dbReference type="EMBL" id="KOO44116.1"/>
    </source>
</evidence>
<evidence type="ECO:0008006" key="4">
    <source>
        <dbReference type="Google" id="ProtNLM"/>
    </source>
</evidence>
<dbReference type="PATRIC" id="fig|284581.3.peg.3917"/>
<feature type="compositionally biased region" description="Basic and acidic residues" evidence="1">
    <location>
        <begin position="124"/>
        <end position="146"/>
    </location>
</feature>
<comment type="caution">
    <text evidence="2">The sequence shown here is derived from an EMBL/GenBank/DDBJ whole genome shotgun (WGS) entry which is preliminary data.</text>
</comment>